<comment type="cofactor">
    <cofactor evidence="7">
        <name>Zn(2+)</name>
        <dbReference type="ChEBI" id="CHEBI:29105"/>
    </cofactor>
    <text evidence="7">Binds 1 zinc ion.</text>
</comment>
<dbReference type="Proteomes" id="UP000076400">
    <property type="component" value="Unassembled WGS sequence"/>
</dbReference>
<evidence type="ECO:0000256" key="3">
    <source>
        <dbReference type="ARBA" id="ARBA00022723"/>
    </source>
</evidence>
<comment type="caution">
    <text evidence="9">The sequence shown here is derived from an EMBL/GenBank/DDBJ whole genome shotgun (WGS) entry which is preliminary data.</text>
</comment>
<sequence length="179" mass="19097">MGVTPEIALEIADPAWRTALPEIEALAIGAAHAALAAAGDWDEPAELALRLTDDAELQALNRAYRGQDKPTNVLSFPADAGDRLPGEPQQLGDIALAWQTMAREAAEQNKSLADHTTHLIVHGTLHVLGYDHETEDEATEMEALEIRILSGMGIADPYQPDAGPTAPDGHQQEASATPR</sequence>
<feature type="binding site" evidence="7">
    <location>
        <position position="132"/>
    </location>
    <ligand>
        <name>Zn(2+)</name>
        <dbReference type="ChEBI" id="CHEBI:29105"/>
        <note>catalytic</note>
    </ligand>
</feature>
<dbReference type="InterPro" id="IPR002036">
    <property type="entry name" value="YbeY"/>
</dbReference>
<evidence type="ECO:0000256" key="8">
    <source>
        <dbReference type="SAM" id="MobiDB-lite"/>
    </source>
</evidence>
<reference evidence="9 10" key="1">
    <citation type="submission" date="2015-12" db="EMBL/GenBank/DDBJ databases">
        <title>Genome sequence of Oceanibaculum pacificum MCCC 1A02656.</title>
        <authorList>
            <person name="Lu L."/>
            <person name="Lai Q."/>
            <person name="Shao Z."/>
            <person name="Qian P."/>
        </authorList>
    </citation>
    <scope>NUCLEOTIDE SEQUENCE [LARGE SCALE GENOMIC DNA]</scope>
    <source>
        <strain evidence="9 10">MCCC 1A02656</strain>
    </source>
</reference>
<accession>A0A154VSG6</accession>
<dbReference type="GO" id="GO:0004521">
    <property type="term" value="F:RNA endonuclease activity"/>
    <property type="evidence" value="ECO:0007669"/>
    <property type="project" value="UniProtKB-UniRule"/>
</dbReference>
<proteinExistence type="inferred from homology"/>
<evidence type="ECO:0000256" key="5">
    <source>
        <dbReference type="ARBA" id="ARBA00022801"/>
    </source>
</evidence>
<dbReference type="GO" id="GO:0006364">
    <property type="term" value="P:rRNA processing"/>
    <property type="evidence" value="ECO:0007669"/>
    <property type="project" value="UniProtKB-UniRule"/>
</dbReference>
<keyword evidence="7" id="KW-0963">Cytoplasm</keyword>
<dbReference type="GO" id="GO:0004222">
    <property type="term" value="F:metalloendopeptidase activity"/>
    <property type="evidence" value="ECO:0007669"/>
    <property type="project" value="InterPro"/>
</dbReference>
<evidence type="ECO:0000256" key="4">
    <source>
        <dbReference type="ARBA" id="ARBA00022759"/>
    </source>
</evidence>
<keyword evidence="7" id="KW-0698">rRNA processing</keyword>
<keyword evidence="7" id="KW-0690">Ribosome biogenesis</keyword>
<comment type="function">
    <text evidence="7">Single strand-specific metallo-endoribonuclease involved in late-stage 70S ribosome quality control and in maturation of the 3' terminus of the 16S rRNA.</text>
</comment>
<dbReference type="PANTHER" id="PTHR46986">
    <property type="entry name" value="ENDORIBONUCLEASE YBEY, CHLOROPLASTIC"/>
    <property type="match status" value="1"/>
</dbReference>
<name>A0A154VSG6_9PROT</name>
<keyword evidence="10" id="KW-1185">Reference proteome</keyword>
<dbReference type="EC" id="3.1.-.-" evidence="7"/>
<dbReference type="Pfam" id="PF02130">
    <property type="entry name" value="YbeY"/>
    <property type="match status" value="1"/>
</dbReference>
<dbReference type="HAMAP" id="MF_00009">
    <property type="entry name" value="Endoribonucl_YbeY"/>
    <property type="match status" value="1"/>
</dbReference>
<keyword evidence="5 7" id="KW-0378">Hydrolase</keyword>
<evidence type="ECO:0000313" key="9">
    <source>
        <dbReference type="EMBL" id="KZD04216.1"/>
    </source>
</evidence>
<feature type="binding site" evidence="7">
    <location>
        <position position="122"/>
    </location>
    <ligand>
        <name>Zn(2+)</name>
        <dbReference type="ChEBI" id="CHEBI:29105"/>
        <note>catalytic</note>
    </ligand>
</feature>
<keyword evidence="4 7" id="KW-0255">Endonuclease</keyword>
<dbReference type="GO" id="GO:0008270">
    <property type="term" value="F:zinc ion binding"/>
    <property type="evidence" value="ECO:0007669"/>
    <property type="project" value="UniProtKB-UniRule"/>
</dbReference>
<feature type="binding site" evidence="7">
    <location>
        <position position="126"/>
    </location>
    <ligand>
        <name>Zn(2+)</name>
        <dbReference type="ChEBI" id="CHEBI:29105"/>
        <note>catalytic</note>
    </ligand>
</feature>
<evidence type="ECO:0000256" key="6">
    <source>
        <dbReference type="ARBA" id="ARBA00022833"/>
    </source>
</evidence>
<dbReference type="InterPro" id="IPR023091">
    <property type="entry name" value="MetalPrtase_cat_dom_sf_prd"/>
</dbReference>
<organism evidence="9 10">
    <name type="scientific">Oceanibaculum pacificum</name>
    <dbReference type="NCBI Taxonomy" id="580166"/>
    <lineage>
        <taxon>Bacteria</taxon>
        <taxon>Pseudomonadati</taxon>
        <taxon>Pseudomonadota</taxon>
        <taxon>Alphaproteobacteria</taxon>
        <taxon>Rhodospirillales</taxon>
        <taxon>Oceanibaculaceae</taxon>
        <taxon>Oceanibaculum</taxon>
    </lineage>
</organism>
<comment type="subcellular location">
    <subcellularLocation>
        <location evidence="7">Cytoplasm</location>
    </subcellularLocation>
</comment>
<dbReference type="OrthoDB" id="9807740at2"/>
<keyword evidence="2 7" id="KW-0540">Nuclease</keyword>
<dbReference type="STRING" id="580166.AUP43_12355"/>
<keyword evidence="6 7" id="KW-0862">Zinc</keyword>
<dbReference type="Gene3D" id="3.40.390.30">
    <property type="entry name" value="Metalloproteases ('zincins'), catalytic domain"/>
    <property type="match status" value="1"/>
</dbReference>
<evidence type="ECO:0000313" key="10">
    <source>
        <dbReference type="Proteomes" id="UP000076400"/>
    </source>
</evidence>
<dbReference type="EMBL" id="LPXN01000137">
    <property type="protein sequence ID" value="KZD04216.1"/>
    <property type="molecule type" value="Genomic_DNA"/>
</dbReference>
<evidence type="ECO:0000256" key="7">
    <source>
        <dbReference type="HAMAP-Rule" id="MF_00009"/>
    </source>
</evidence>
<evidence type="ECO:0000256" key="2">
    <source>
        <dbReference type="ARBA" id="ARBA00022722"/>
    </source>
</evidence>
<gene>
    <name evidence="7" type="primary">ybeY</name>
    <name evidence="9" type="ORF">AUP43_12355</name>
</gene>
<dbReference type="AlphaFoldDB" id="A0A154VSG6"/>
<evidence type="ECO:0000256" key="1">
    <source>
        <dbReference type="ARBA" id="ARBA00010875"/>
    </source>
</evidence>
<dbReference type="NCBIfam" id="TIGR00043">
    <property type="entry name" value="rRNA maturation RNase YbeY"/>
    <property type="match status" value="1"/>
</dbReference>
<dbReference type="SUPFAM" id="SSF55486">
    <property type="entry name" value="Metalloproteases ('zincins'), catalytic domain"/>
    <property type="match status" value="1"/>
</dbReference>
<comment type="similarity">
    <text evidence="1 7">Belongs to the endoribonuclease YbeY family.</text>
</comment>
<feature type="region of interest" description="Disordered" evidence="8">
    <location>
        <begin position="155"/>
        <end position="179"/>
    </location>
</feature>
<dbReference type="PANTHER" id="PTHR46986:SF1">
    <property type="entry name" value="ENDORIBONUCLEASE YBEY, CHLOROPLASTIC"/>
    <property type="match status" value="1"/>
</dbReference>
<protein>
    <recommendedName>
        <fullName evidence="7">Endoribonuclease YbeY</fullName>
        <ecNumber evidence="7">3.1.-.-</ecNumber>
    </recommendedName>
</protein>
<dbReference type="GO" id="GO:0005737">
    <property type="term" value="C:cytoplasm"/>
    <property type="evidence" value="ECO:0007669"/>
    <property type="project" value="UniProtKB-SubCell"/>
</dbReference>
<keyword evidence="3 7" id="KW-0479">Metal-binding</keyword>